<dbReference type="SUPFAM" id="SSF53335">
    <property type="entry name" value="S-adenosyl-L-methionine-dependent methyltransferases"/>
    <property type="match status" value="1"/>
</dbReference>
<dbReference type="PANTHER" id="PTHR43861">
    <property type="entry name" value="TRANS-ACONITATE 2-METHYLTRANSFERASE-RELATED"/>
    <property type="match status" value="1"/>
</dbReference>
<organism evidence="3 4">
    <name type="scientific">Polynucleobacter arcticus</name>
    <dbReference type="NCBI Taxonomy" id="1743165"/>
    <lineage>
        <taxon>Bacteria</taxon>
        <taxon>Pseudomonadati</taxon>
        <taxon>Pseudomonadota</taxon>
        <taxon>Betaproteobacteria</taxon>
        <taxon>Burkholderiales</taxon>
        <taxon>Burkholderiaceae</taxon>
        <taxon>Polynucleobacter</taxon>
    </lineage>
</organism>
<evidence type="ECO:0000313" key="4">
    <source>
        <dbReference type="Proteomes" id="UP000501090"/>
    </source>
</evidence>
<evidence type="ECO:0000259" key="2">
    <source>
        <dbReference type="Pfam" id="PF13847"/>
    </source>
</evidence>
<keyword evidence="3" id="KW-0489">Methyltransferase</keyword>
<dbReference type="Gene3D" id="3.40.50.150">
    <property type="entry name" value="Vaccinia Virus protein VP39"/>
    <property type="match status" value="1"/>
</dbReference>
<keyword evidence="4" id="KW-1185">Reference proteome</keyword>
<dbReference type="GO" id="GO:0032259">
    <property type="term" value="P:methylation"/>
    <property type="evidence" value="ECO:0007669"/>
    <property type="project" value="UniProtKB-KW"/>
</dbReference>
<dbReference type="Pfam" id="PF13847">
    <property type="entry name" value="Methyltransf_31"/>
    <property type="match status" value="1"/>
</dbReference>
<gene>
    <name evidence="3" type="ORF">DN92_05015</name>
</gene>
<sequence>MKNIKIVGLFTLLLAVNLTMAQQASPPGYVSVSGSIDGIGKCYMGREISGVMGWQGASWLEREKREREERTDLLLDALALQPGMVVADIGAGTGYLSRRMAPLVMPGGKIIALDLQPEMVNILQTGVKLSGLTQIEVKLGSVDNIKLPKNSIDVAIMVDVYHELAYPYEIMSSIMQALKPRGRIVFVEYKAEDVRVPIKPLHKMSEAQIKREASIFALEWERSVSSLPWQHVVIFRKLI</sequence>
<dbReference type="AlphaFoldDB" id="A0A6M9PWZ8"/>
<dbReference type="InterPro" id="IPR029063">
    <property type="entry name" value="SAM-dependent_MTases_sf"/>
</dbReference>
<evidence type="ECO:0000256" key="1">
    <source>
        <dbReference type="SAM" id="SignalP"/>
    </source>
</evidence>
<feature type="chain" id="PRO_5026915005" evidence="1">
    <location>
        <begin position="22"/>
        <end position="239"/>
    </location>
</feature>
<dbReference type="Proteomes" id="UP000501090">
    <property type="component" value="Chromosome"/>
</dbReference>
<accession>A0A6M9PWZ8</accession>
<dbReference type="KEGG" id="pard:DN92_05015"/>
<protein>
    <submittedName>
        <fullName evidence="3">SAM-dependent methyltransferase</fullName>
    </submittedName>
</protein>
<keyword evidence="3" id="KW-0808">Transferase</keyword>
<dbReference type="InterPro" id="IPR025714">
    <property type="entry name" value="Methyltranfer_dom"/>
</dbReference>
<dbReference type="EMBL" id="CP028940">
    <property type="protein sequence ID" value="QKM60453.1"/>
    <property type="molecule type" value="Genomic_DNA"/>
</dbReference>
<feature type="domain" description="Methyltransferase" evidence="2">
    <location>
        <begin position="81"/>
        <end position="192"/>
    </location>
</feature>
<evidence type="ECO:0000313" key="3">
    <source>
        <dbReference type="EMBL" id="QKM60453.1"/>
    </source>
</evidence>
<proteinExistence type="predicted"/>
<dbReference type="RefSeq" id="WP_173960214.1">
    <property type="nucleotide sequence ID" value="NZ_CBCSCC010000002.1"/>
</dbReference>
<reference evidence="3 4" key="1">
    <citation type="submission" date="2018-04" db="EMBL/GenBank/DDBJ databases">
        <title>Polynucleobacter sp. UK-Long2-W17 genome.</title>
        <authorList>
            <person name="Hahn M.W."/>
        </authorList>
    </citation>
    <scope>NUCLEOTIDE SEQUENCE [LARGE SCALE GENOMIC DNA]</scope>
    <source>
        <strain evidence="3 4">UK-Long2-W17</strain>
    </source>
</reference>
<feature type="signal peptide" evidence="1">
    <location>
        <begin position="1"/>
        <end position="21"/>
    </location>
</feature>
<keyword evidence="1" id="KW-0732">Signal</keyword>
<name>A0A6M9PWZ8_9BURK</name>
<dbReference type="GO" id="GO:0008168">
    <property type="term" value="F:methyltransferase activity"/>
    <property type="evidence" value="ECO:0007669"/>
    <property type="project" value="UniProtKB-KW"/>
</dbReference>
<dbReference type="CDD" id="cd02440">
    <property type="entry name" value="AdoMet_MTases"/>
    <property type="match status" value="1"/>
</dbReference>